<name>A0A229VW19_9BIFI</name>
<dbReference type="Proteomes" id="UP000215433">
    <property type="component" value="Unassembled WGS sequence"/>
</dbReference>
<organism evidence="1 2">
    <name type="scientific">Bifidobacterium vansinderenii</name>
    <dbReference type="NCBI Taxonomy" id="1984871"/>
    <lineage>
        <taxon>Bacteria</taxon>
        <taxon>Bacillati</taxon>
        <taxon>Actinomycetota</taxon>
        <taxon>Actinomycetes</taxon>
        <taxon>Bifidobacteriales</taxon>
        <taxon>Bifidobacteriaceae</taxon>
        <taxon>Bifidobacterium</taxon>
    </lineage>
</organism>
<proteinExistence type="predicted"/>
<protein>
    <recommendedName>
        <fullName evidence="3">DUF559 domain-containing protein</fullName>
    </recommendedName>
</protein>
<dbReference type="EMBL" id="NEWD01000028">
    <property type="protein sequence ID" value="OXM99817.1"/>
    <property type="molecule type" value="Genomic_DNA"/>
</dbReference>
<dbReference type="AlphaFoldDB" id="A0A229VW19"/>
<sequence length="314" mass="35956">MGGFPTYHRAMIEIRDGTLQDIDILVAGSVECRRMLKQCIDASKRSRRALVFGYLTAVKLYDLPVPRNCGLDAQRVDVCVADQRKRTSCASLRYHYWSAPMPCNDIVVDGEVVGRIVDPVVACMQMSRWVPREELTVLFDALMTRCDVQKHMRYREIHRYLADTGLFAGKTKSRWACAHARMNTDSPMETRLRLTIEQGGIRGFEVNCRITHPNGEVWFGDLVEPELGIILEYQGAGHWTPDQGRRDSRKSLTLQQSNCCVLPITIDDLASETARTELVRGLRALIRRRKRLRDLDQLSFVVSIERLKDLEPEF</sequence>
<comment type="caution">
    <text evidence="1">The sequence shown here is derived from an EMBL/GenBank/DDBJ whole genome shotgun (WGS) entry which is preliminary data.</text>
</comment>
<evidence type="ECO:0000313" key="1">
    <source>
        <dbReference type="EMBL" id="OXM99817.1"/>
    </source>
</evidence>
<evidence type="ECO:0000313" key="2">
    <source>
        <dbReference type="Proteomes" id="UP000215433"/>
    </source>
</evidence>
<evidence type="ECO:0008006" key="3">
    <source>
        <dbReference type="Google" id="ProtNLM"/>
    </source>
</evidence>
<gene>
    <name evidence="1" type="ORF">Tam10B_1911</name>
</gene>
<accession>A0A229VW19</accession>
<keyword evidence="2" id="KW-1185">Reference proteome</keyword>
<reference evidence="1 2" key="1">
    <citation type="submission" date="2017-05" db="EMBL/GenBank/DDBJ databases">
        <title>Bifidobacterium vansinderenii sp. nov.</title>
        <authorList>
            <person name="Lugli G.A."/>
            <person name="Duranti S."/>
            <person name="Mangifesta M."/>
        </authorList>
    </citation>
    <scope>NUCLEOTIDE SEQUENCE [LARGE SCALE GENOMIC DNA]</scope>
    <source>
        <strain evidence="1 2">Tam10B</strain>
    </source>
</reference>